<dbReference type="Proteomes" id="UP000593568">
    <property type="component" value="Unassembled WGS sequence"/>
</dbReference>
<evidence type="ECO:0000313" key="2">
    <source>
        <dbReference type="Proteomes" id="UP000593568"/>
    </source>
</evidence>
<keyword evidence="2" id="KW-1185">Reference proteome</keyword>
<comment type="caution">
    <text evidence="1">The sequence shown here is derived from an EMBL/GenBank/DDBJ whole genome shotgun (WGS) entry which is preliminary data.</text>
</comment>
<organism evidence="1 2">
    <name type="scientific">Gossypium trilobum</name>
    <dbReference type="NCBI Taxonomy" id="34281"/>
    <lineage>
        <taxon>Eukaryota</taxon>
        <taxon>Viridiplantae</taxon>
        <taxon>Streptophyta</taxon>
        <taxon>Embryophyta</taxon>
        <taxon>Tracheophyta</taxon>
        <taxon>Spermatophyta</taxon>
        <taxon>Magnoliopsida</taxon>
        <taxon>eudicotyledons</taxon>
        <taxon>Gunneridae</taxon>
        <taxon>Pentapetalae</taxon>
        <taxon>rosids</taxon>
        <taxon>malvids</taxon>
        <taxon>Malvales</taxon>
        <taxon>Malvaceae</taxon>
        <taxon>Malvoideae</taxon>
        <taxon>Gossypium</taxon>
    </lineage>
</organism>
<sequence length="90" mass="10380">MSSKVKKFICLNWWKSFIIEMVEEELVQLKSDCMMDRIWVHFNTCLLLPLLCSRKESLLSGPKCLLSCAFTYVGDMYTIKDSSGYLGITV</sequence>
<gene>
    <name evidence="1" type="ORF">Gotri_021687</name>
</gene>
<proteinExistence type="predicted"/>
<dbReference type="EMBL" id="JABEZW010000001">
    <property type="protein sequence ID" value="MBA0758714.1"/>
    <property type="molecule type" value="Genomic_DNA"/>
</dbReference>
<evidence type="ECO:0000313" key="1">
    <source>
        <dbReference type="EMBL" id="MBA0758714.1"/>
    </source>
</evidence>
<name>A0A7J9DDR3_9ROSI</name>
<accession>A0A7J9DDR3</accession>
<reference evidence="1 2" key="1">
    <citation type="journal article" date="2019" name="Genome Biol. Evol.">
        <title>Insights into the evolution of the New World diploid cottons (Gossypium, subgenus Houzingenia) based on genome sequencing.</title>
        <authorList>
            <person name="Grover C.E."/>
            <person name="Arick M.A. 2nd"/>
            <person name="Thrash A."/>
            <person name="Conover J.L."/>
            <person name="Sanders W.S."/>
            <person name="Peterson D.G."/>
            <person name="Frelichowski J.E."/>
            <person name="Scheffler J.A."/>
            <person name="Scheffler B.E."/>
            <person name="Wendel J.F."/>
        </authorList>
    </citation>
    <scope>NUCLEOTIDE SEQUENCE [LARGE SCALE GENOMIC DNA]</scope>
    <source>
        <strain evidence="1">8</strain>
        <tissue evidence="1">Leaf</tissue>
    </source>
</reference>
<protein>
    <submittedName>
        <fullName evidence="1">Uncharacterized protein</fullName>
    </submittedName>
</protein>
<dbReference type="AlphaFoldDB" id="A0A7J9DDR3"/>